<keyword evidence="1" id="KW-0812">Transmembrane</keyword>
<evidence type="ECO:0000313" key="3">
    <source>
        <dbReference type="Proteomes" id="UP001162001"/>
    </source>
</evidence>
<sequence length="83" mass="9325">MSKITKRIGKCALYIPQKIIKFCSRIKTPWTRAGERESYIRQNKLGFASAILLFPIHLICIIIGGIIGFNIGLIETLLCCSID</sequence>
<proteinExistence type="predicted"/>
<evidence type="ECO:0000313" key="2">
    <source>
        <dbReference type="EMBL" id="QKF94370.1"/>
    </source>
</evidence>
<feature type="transmembrane region" description="Helical" evidence="1">
    <location>
        <begin position="45"/>
        <end position="67"/>
    </location>
</feature>
<dbReference type="Proteomes" id="UP001162001">
    <property type="component" value="Segment"/>
</dbReference>
<organism evidence="2 3">
    <name type="scientific">Fadolivirus FV1/VV64</name>
    <dbReference type="NCBI Taxonomy" id="3070911"/>
    <lineage>
        <taxon>Viruses</taxon>
        <taxon>Varidnaviria</taxon>
        <taxon>Bamfordvirae</taxon>
        <taxon>Nucleocytoviricota</taxon>
        <taxon>Megaviricetes</taxon>
        <taxon>Imitervirales</taxon>
        <taxon>Mimiviridae</taxon>
        <taxon>Klosneuvirinae</taxon>
        <taxon>Fadolivirus</taxon>
        <taxon>Fadolivirus algeromassiliense</taxon>
    </lineage>
</organism>
<protein>
    <submittedName>
        <fullName evidence="2">Uncharacterized protein</fullName>
    </submittedName>
</protein>
<dbReference type="EMBL" id="MT418680">
    <property type="protein sequence ID" value="QKF94370.1"/>
    <property type="molecule type" value="Genomic_DNA"/>
</dbReference>
<evidence type="ECO:0000256" key="1">
    <source>
        <dbReference type="SAM" id="Phobius"/>
    </source>
</evidence>
<keyword evidence="1" id="KW-1133">Transmembrane helix</keyword>
<accession>A0A7D3UTK9</accession>
<name>A0A7D3UTK9_9VIRU</name>
<reference evidence="2 3" key="1">
    <citation type="submission" date="2020-04" db="EMBL/GenBank/DDBJ databases">
        <title>Advantages and limits of metagenomic assembly and binning of a giant virus.</title>
        <authorList>
            <person name="Schulz F."/>
            <person name="Andreani J."/>
            <person name="Francis R."/>
            <person name="Boudjemaa H."/>
            <person name="Bou Khalil J.Y."/>
            <person name="Lee J."/>
            <person name="La Scola B."/>
            <person name="Woyke T."/>
        </authorList>
    </citation>
    <scope>NUCLEOTIDE SEQUENCE [LARGE SCALE GENOMIC DNA]</scope>
    <source>
        <strain evidence="2 3">FV1/VV64</strain>
    </source>
</reference>
<keyword evidence="3" id="KW-1185">Reference proteome</keyword>
<keyword evidence="1" id="KW-0472">Membrane</keyword>
<gene>
    <name evidence="2" type="ORF">Fadolivirus_1_912</name>
</gene>